<proteinExistence type="predicted"/>
<feature type="compositionally biased region" description="Low complexity" evidence="1">
    <location>
        <begin position="97"/>
        <end position="112"/>
    </location>
</feature>
<keyword evidence="2" id="KW-1133">Transmembrane helix</keyword>
<dbReference type="Proteomes" id="UP000662939">
    <property type="component" value="Chromosome"/>
</dbReference>
<dbReference type="Pfam" id="PF10825">
    <property type="entry name" value="DUF2752"/>
    <property type="match status" value="1"/>
</dbReference>
<protein>
    <submittedName>
        <fullName evidence="3">DUF2752 domain-containing protein</fullName>
    </submittedName>
</protein>
<reference evidence="3" key="1">
    <citation type="submission" date="2021-02" db="EMBL/GenBank/DDBJ databases">
        <title>Natronoglycomyces albus gen. nov., sp. nov, a haloalkaliphilic actinobacterium from a soda solonchak soil.</title>
        <authorList>
            <person name="Sorokin D.Y."/>
            <person name="Khijniak T.V."/>
            <person name="Zakharycheva A.P."/>
            <person name="Boueva O.V."/>
            <person name="Ariskina E.V."/>
            <person name="Hahnke R.L."/>
            <person name="Bunk B."/>
            <person name="Sproer C."/>
            <person name="Schumann P."/>
            <person name="Evtushenko L.I."/>
            <person name="Kublanov I.V."/>
        </authorList>
    </citation>
    <scope>NUCLEOTIDE SEQUENCE</scope>
    <source>
        <strain evidence="3">DSM 106290</strain>
    </source>
</reference>
<keyword evidence="4" id="KW-1185">Reference proteome</keyword>
<keyword evidence="2" id="KW-0812">Transmembrane</keyword>
<sequence>MVERASEDSVPEQERNAQLESQRDQEVIPAAHVSQEETLEEERSDTTADRPGAKTDEPEEFDSPQDAAREESPPQPGDGEAISTQINPPGSGADAVESSSPTSPSEPTSGSTHAKEAPLADSSVQTLQTNQVGEVRPPAHPEQMLAPPVKEPGPIKRFFALPWVGPVAVLLGFATAAAAVLYYNPTNEVGPTTCAFKLMTGFDCPGCGGTRAFYYTLTFNLPEAARNHAMALFAAPFLTWMFAQWSVPRLFPRLGWRWPVFVVTPRITFWFLGVWAVYWIARNLPWEPFIHLYV</sequence>
<evidence type="ECO:0000313" key="3">
    <source>
        <dbReference type="EMBL" id="QSB04315.1"/>
    </source>
</evidence>
<keyword evidence="2" id="KW-0472">Membrane</keyword>
<feature type="compositionally biased region" description="Basic and acidic residues" evidence="1">
    <location>
        <begin position="44"/>
        <end position="56"/>
    </location>
</feature>
<feature type="region of interest" description="Disordered" evidence="1">
    <location>
        <begin position="1"/>
        <end position="122"/>
    </location>
</feature>
<feature type="compositionally biased region" description="Basic and acidic residues" evidence="1">
    <location>
        <begin position="1"/>
        <end position="26"/>
    </location>
</feature>
<dbReference type="InterPro" id="IPR021215">
    <property type="entry name" value="DUF2752"/>
</dbReference>
<dbReference type="EMBL" id="CP070496">
    <property type="protein sequence ID" value="QSB04315.1"/>
    <property type="molecule type" value="Genomic_DNA"/>
</dbReference>
<name>A0A895XMR3_9ACTN</name>
<feature type="transmembrane region" description="Helical" evidence="2">
    <location>
        <begin position="158"/>
        <end position="183"/>
    </location>
</feature>
<organism evidence="3 4">
    <name type="scientific">Natronoglycomyces albus</name>
    <dbReference type="NCBI Taxonomy" id="2811108"/>
    <lineage>
        <taxon>Bacteria</taxon>
        <taxon>Bacillati</taxon>
        <taxon>Actinomycetota</taxon>
        <taxon>Actinomycetes</taxon>
        <taxon>Glycomycetales</taxon>
        <taxon>Glycomycetaceae</taxon>
        <taxon>Natronoglycomyces</taxon>
    </lineage>
</organism>
<evidence type="ECO:0000256" key="2">
    <source>
        <dbReference type="SAM" id="Phobius"/>
    </source>
</evidence>
<feature type="transmembrane region" description="Helical" evidence="2">
    <location>
        <begin position="229"/>
        <end position="247"/>
    </location>
</feature>
<evidence type="ECO:0000313" key="4">
    <source>
        <dbReference type="Proteomes" id="UP000662939"/>
    </source>
</evidence>
<accession>A0A895XMR3</accession>
<dbReference type="AlphaFoldDB" id="A0A895XMR3"/>
<feature type="transmembrane region" description="Helical" evidence="2">
    <location>
        <begin position="259"/>
        <end position="281"/>
    </location>
</feature>
<dbReference type="RefSeq" id="WP_213170313.1">
    <property type="nucleotide sequence ID" value="NZ_CP070496.1"/>
</dbReference>
<evidence type="ECO:0000256" key="1">
    <source>
        <dbReference type="SAM" id="MobiDB-lite"/>
    </source>
</evidence>
<gene>
    <name evidence="3" type="ORF">JQS30_10945</name>
</gene>
<dbReference type="KEGG" id="nav:JQS30_10945"/>